<comment type="function">
    <text evidence="3">Galectin that binds lactose and a related range of sugars. May be involved in the assembly of adherens junctions.</text>
</comment>
<dbReference type="PROSITE" id="PS51304">
    <property type="entry name" value="GALECTIN"/>
    <property type="match status" value="1"/>
</dbReference>
<feature type="domain" description="Galectin" evidence="5">
    <location>
        <begin position="12"/>
        <end position="142"/>
    </location>
</feature>
<dbReference type="InterPro" id="IPR013320">
    <property type="entry name" value="ConA-like_dom_sf"/>
</dbReference>
<evidence type="ECO:0000256" key="3">
    <source>
        <dbReference type="ARBA" id="ARBA00055823"/>
    </source>
</evidence>
<name>A0A1S2ZSY2_ERIEU</name>
<dbReference type="GeneID" id="103114345"/>
<dbReference type="eggNOG" id="KOG3587">
    <property type="taxonomic scope" value="Eukaryota"/>
</dbReference>
<dbReference type="InterPro" id="IPR044156">
    <property type="entry name" value="Galectin-like"/>
</dbReference>
<dbReference type="RefSeq" id="XP_007524079.1">
    <property type="nucleotide sequence ID" value="XM_007524017.3"/>
</dbReference>
<proteinExistence type="predicted"/>
<accession>A0A1S2ZSY2</accession>
<keyword evidence="2" id="KW-0677">Repeat</keyword>
<dbReference type="CDD" id="cd00070">
    <property type="entry name" value="GLECT"/>
    <property type="match status" value="1"/>
</dbReference>
<dbReference type="Gene3D" id="2.60.120.200">
    <property type="match status" value="1"/>
</dbReference>
<dbReference type="STRING" id="9365.ENSEEUP00000008352"/>
<dbReference type="PANTHER" id="PTHR11346">
    <property type="entry name" value="GALECTIN"/>
    <property type="match status" value="1"/>
</dbReference>
<dbReference type="InterPro" id="IPR001079">
    <property type="entry name" value="Galectin_CRD"/>
</dbReference>
<evidence type="ECO:0000313" key="7">
    <source>
        <dbReference type="RefSeq" id="XP_007524079.1"/>
    </source>
</evidence>
<keyword evidence="6" id="KW-1185">Reference proteome</keyword>
<dbReference type="AlphaFoldDB" id="A0A1S2ZSY2"/>
<sequence length="142" mass="15984">MAQTSSSVHVPYVIPLPNGIDLGGVVKIRGTVPQFSDRFIVDLMCSMGQDPDIALHFNPRFDQNKVVFNIRKNGSWGTEEFGQGFPFRHGQAFEIMIIADQQGFKVVIGDQKYHHFRYRIPLSEVSRLGVSGNVMLESVNIF</sequence>
<dbReference type="SMART" id="SM00276">
    <property type="entry name" value="GLECT"/>
    <property type="match status" value="1"/>
</dbReference>
<keyword evidence="1 4" id="KW-0430">Lectin</keyword>
<reference evidence="6" key="1">
    <citation type="submission" date="2025-05" db="UniProtKB">
        <authorList>
            <consortium name="RefSeq"/>
        </authorList>
    </citation>
    <scope>NUCLEOTIDE SEQUENCE [LARGE SCALE GENOMIC DNA]</scope>
</reference>
<evidence type="ECO:0000313" key="6">
    <source>
        <dbReference type="Proteomes" id="UP001652624"/>
    </source>
</evidence>
<evidence type="ECO:0000256" key="2">
    <source>
        <dbReference type="ARBA" id="ARBA00022737"/>
    </source>
</evidence>
<evidence type="ECO:0000256" key="1">
    <source>
        <dbReference type="ARBA" id="ARBA00022734"/>
    </source>
</evidence>
<protein>
    <recommendedName>
        <fullName evidence="4">Galectin</fullName>
    </recommendedName>
</protein>
<evidence type="ECO:0000256" key="4">
    <source>
        <dbReference type="RuleBase" id="RU102079"/>
    </source>
</evidence>
<dbReference type="GO" id="GO:0030246">
    <property type="term" value="F:carbohydrate binding"/>
    <property type="evidence" value="ECO:0007669"/>
    <property type="project" value="UniProtKB-UniRule"/>
</dbReference>
<evidence type="ECO:0000259" key="5">
    <source>
        <dbReference type="PROSITE" id="PS51304"/>
    </source>
</evidence>
<dbReference type="SMART" id="SM00908">
    <property type="entry name" value="Gal-bind_lectin"/>
    <property type="match status" value="1"/>
</dbReference>
<organism evidence="6 7">
    <name type="scientific">Erinaceus europaeus</name>
    <name type="common">Western European hedgehog</name>
    <dbReference type="NCBI Taxonomy" id="9365"/>
    <lineage>
        <taxon>Eukaryota</taxon>
        <taxon>Metazoa</taxon>
        <taxon>Chordata</taxon>
        <taxon>Craniata</taxon>
        <taxon>Vertebrata</taxon>
        <taxon>Euteleostomi</taxon>
        <taxon>Mammalia</taxon>
        <taxon>Eutheria</taxon>
        <taxon>Laurasiatheria</taxon>
        <taxon>Eulipotyphla</taxon>
        <taxon>Erinaceidae</taxon>
        <taxon>Erinaceinae</taxon>
        <taxon>Erinaceus</taxon>
    </lineage>
</organism>
<reference evidence="7" key="2">
    <citation type="submission" date="2025-08" db="UniProtKB">
        <authorList>
            <consortium name="RefSeq"/>
        </authorList>
    </citation>
    <scope>IDENTIFICATION</scope>
</reference>
<dbReference type="FunFam" id="2.60.120.200:FF:000124">
    <property type="entry name" value="Galectin-4"/>
    <property type="match status" value="1"/>
</dbReference>
<dbReference type="Pfam" id="PF00337">
    <property type="entry name" value="Gal-bind_lectin"/>
    <property type="match status" value="1"/>
</dbReference>
<dbReference type="InParanoid" id="A0A1S2ZSY2"/>
<dbReference type="PANTHER" id="PTHR11346:SF107">
    <property type="entry name" value="GALECTIN-7"/>
    <property type="match status" value="1"/>
</dbReference>
<gene>
    <name evidence="7" type="primary">LOC103114345</name>
</gene>
<dbReference type="SUPFAM" id="SSF49899">
    <property type="entry name" value="Concanavalin A-like lectins/glucanases"/>
    <property type="match status" value="1"/>
</dbReference>
<dbReference type="OrthoDB" id="6251307at2759"/>
<dbReference type="Proteomes" id="UP001652624">
    <property type="component" value="Chromosome 2"/>
</dbReference>